<dbReference type="SUPFAM" id="SSF89796">
    <property type="entry name" value="CoA-transferase family III (CaiB/BaiF)"/>
    <property type="match status" value="1"/>
</dbReference>
<dbReference type="PANTHER" id="PTHR48207">
    <property type="entry name" value="SUCCINATE--HYDROXYMETHYLGLUTARATE COA-TRANSFERASE"/>
    <property type="match status" value="1"/>
</dbReference>
<proteinExistence type="predicted"/>
<keyword evidence="3" id="KW-1185">Reference proteome</keyword>
<protein>
    <submittedName>
        <fullName evidence="2">CoA transferase</fullName>
    </submittedName>
</protein>
<dbReference type="Gene3D" id="3.40.50.10540">
    <property type="entry name" value="Crotonobetainyl-coa:carnitine coa-transferase, domain 1"/>
    <property type="match status" value="1"/>
</dbReference>
<dbReference type="InterPro" id="IPR044855">
    <property type="entry name" value="CoA-Trfase_III_dom3_sf"/>
</dbReference>
<reference evidence="2" key="1">
    <citation type="journal article" date="2014" name="Int. J. Syst. Evol. Microbiol.">
        <title>Complete genome sequence of Corynebacterium casei LMG S-19264T (=DSM 44701T), isolated from a smear-ripened cheese.</title>
        <authorList>
            <consortium name="US DOE Joint Genome Institute (JGI-PGF)"/>
            <person name="Walter F."/>
            <person name="Albersmeier A."/>
            <person name="Kalinowski J."/>
            <person name="Ruckert C."/>
        </authorList>
    </citation>
    <scope>NUCLEOTIDE SEQUENCE</scope>
    <source>
        <strain evidence="2">CGMCC 1.16548</strain>
    </source>
</reference>
<dbReference type="Proteomes" id="UP000617531">
    <property type="component" value="Unassembled WGS sequence"/>
</dbReference>
<evidence type="ECO:0000313" key="2">
    <source>
        <dbReference type="EMBL" id="GHF22562.1"/>
    </source>
</evidence>
<organism evidence="2 3">
    <name type="scientific">Pseudolysinimonas yzui</name>
    <dbReference type="NCBI Taxonomy" id="2708254"/>
    <lineage>
        <taxon>Bacteria</taxon>
        <taxon>Bacillati</taxon>
        <taxon>Actinomycetota</taxon>
        <taxon>Actinomycetes</taxon>
        <taxon>Micrococcales</taxon>
        <taxon>Microbacteriaceae</taxon>
        <taxon>Pseudolysinimonas</taxon>
    </lineage>
</organism>
<dbReference type="Gene3D" id="3.30.1540.10">
    <property type="entry name" value="formyl-coa transferase, domain 3"/>
    <property type="match status" value="1"/>
</dbReference>
<evidence type="ECO:0000313" key="3">
    <source>
        <dbReference type="Proteomes" id="UP000617531"/>
    </source>
</evidence>
<dbReference type="GO" id="GO:0008410">
    <property type="term" value="F:CoA-transferase activity"/>
    <property type="evidence" value="ECO:0007669"/>
    <property type="project" value="TreeGrafter"/>
</dbReference>
<dbReference type="InterPro" id="IPR023606">
    <property type="entry name" value="CoA-Trfase_III_dom_1_sf"/>
</dbReference>
<dbReference type="InterPro" id="IPR050483">
    <property type="entry name" value="CoA-transferase_III_domain"/>
</dbReference>
<accession>A0A8J3M2B4</accession>
<gene>
    <name evidence="2" type="ORF">GCM10011600_24610</name>
</gene>
<dbReference type="InterPro" id="IPR003673">
    <property type="entry name" value="CoA-Trfase_fam_III"/>
</dbReference>
<reference evidence="2" key="2">
    <citation type="submission" date="2020-09" db="EMBL/GenBank/DDBJ databases">
        <authorList>
            <person name="Sun Q."/>
            <person name="Zhou Y."/>
        </authorList>
    </citation>
    <scope>NUCLEOTIDE SEQUENCE</scope>
    <source>
        <strain evidence="2">CGMCC 1.16548</strain>
    </source>
</reference>
<evidence type="ECO:0000256" key="1">
    <source>
        <dbReference type="ARBA" id="ARBA00022679"/>
    </source>
</evidence>
<name>A0A8J3M2B4_9MICO</name>
<dbReference type="EMBL" id="BNAI01000006">
    <property type="protein sequence ID" value="GHF22562.1"/>
    <property type="molecule type" value="Genomic_DNA"/>
</dbReference>
<sequence length="394" mass="41861">MSDLSSHSAPHAVGPLDGLLVADFSRILAGPYASMLLADMGADVIKVESTQGDDTRSWTPPERDGISTYYLGINRNKRSIALDFTDPEDADVARELAARADIVIENFKPGGLAKFSLDYDSIAATNPGVIYASISGFGTGLGASIPGYDLMVQAISGLMSLTGDPDGPAFRAGMSVFDVTSGLQATIGILAALNHRNAVGVGQHVEVNLLSTALSGLANHSSAFVAGGVVPFRMGNAHPSVFPYEPLATSDGDLIVTAANDPQFQKLCRVLGVPELADDPRFARNEGRTANRDILRPLLLVRLKTRTKMEWFRELLDAGVPCGPINTIDEGIAYAEELGLDPVVLAGEGASAMPSVRNPITFSATPPRYDLAPPALDEHGRDIRAWLEREKVPQ</sequence>
<dbReference type="PANTHER" id="PTHR48207:SF3">
    <property type="entry name" value="SUCCINATE--HYDROXYMETHYLGLUTARATE COA-TRANSFERASE"/>
    <property type="match status" value="1"/>
</dbReference>
<keyword evidence="1 2" id="KW-0808">Transferase</keyword>
<comment type="caution">
    <text evidence="2">The sequence shown here is derived from an EMBL/GenBank/DDBJ whole genome shotgun (WGS) entry which is preliminary data.</text>
</comment>
<dbReference type="AlphaFoldDB" id="A0A8J3M2B4"/>
<dbReference type="Pfam" id="PF02515">
    <property type="entry name" value="CoA_transf_3"/>
    <property type="match status" value="1"/>
</dbReference>